<evidence type="ECO:0000256" key="5">
    <source>
        <dbReference type="ARBA" id="ARBA00022963"/>
    </source>
</evidence>
<sequence length="1143" mass="127539">MGSTSKQILASIGFNDAVVLLLGFFSLFAFSRYNVHWSWTVLATLMILPGIMGVLPKLRVIAILNKRRQERRAKEQAEKISAGIKSPPNDTFRRLNAVVVPPINIPHLNLGPFSARISRWTSGLRRPHPISEPSSPSALSPVSAHDFERRLWERLHFSGNKYEFFSSTKFAGCLREDECDELFNLCTWSSVEAGELLFAVGDSTESGLVMVVDGYLGVYHKEDETEEEFLNYKLSQGESIGDLELIYMSDVRTCSVRALTSATILRISQNDFKTFCTKHPDALLLFLRLALGRLHRVSFFVMAEFLEMSSLNSNVDAVTLEDEESNMLQSAFSSTYQELVLEVSEGSQLFERGQACSKLFVLLDGSVEITTEVKVASFQAPCIIGARNFWTAERHQETATAISRCRIASLTMEELMRMASIDGKTFVEFVLVAAGAIFPVIRDFLSMGLSRHWVNVGDFIFREGDQVIDGLYILITGRVKLKSRSSEAVIELGRGDMLGEEAFLDSQDNLRSMSAVCMRDCELVKISPKNFELICKRVPSVAVRLLRSIAKRHILGRGSHASGRAQQEQRIAGQSLTANLATIALLAANRESAEHLDKVVSSLEEQLSRYGSVLVLDVDKIETILGVDTISRLHLAFYRTRVSSWIVQQEEDHRFVILKGSLSNPAWDQVCVSQADCVLLVALHSSLPTILEHERVCVWNGENGCVRSYDETILDVRRELVLLHENLAGKTLPPKITRMWLEGRPGLTLHHHIRLDVQADMERLGRYLAGRAVGLVLGGGGARGLAHLGVLRAMEELKVPVDFIGGTSQGAFMAALYAQHQDTAKMDEPITTLSQGIGSVTSLMRDLTLPLLSIFSGKSFSKTIREGLGEGDIRDTWINFFCISTCINADDPLGYMRVHKKGKLWRYVRASMTLIGFLPPVWDRGDLLVDGGYVNNLPADIMTQYGVDTIIGVDVEDKENILRGEVLTPLDDHVSGWYVLWRYVLEMLGVGGSRHICRHRDITTALCYITHMTQFPRAKAILDLKLEPPCADIGLLDYHKKDEIVERAYKYAYEELKKFVQRGDASCRRDSLGLAKSTTMPMMGIDRVPSIPWKEAATSGPSDKSVAGPMEDGAKASVELLSEAFSRTPVLRKRREGDWKEED</sequence>
<feature type="short sequence motif" description="GXGXXG" evidence="9">
    <location>
        <begin position="779"/>
        <end position="784"/>
    </location>
</feature>
<feature type="region of interest" description="Disordered" evidence="10">
    <location>
        <begin position="1091"/>
        <end position="1113"/>
    </location>
</feature>
<feature type="transmembrane region" description="Helical" evidence="11">
    <location>
        <begin position="426"/>
        <end position="445"/>
    </location>
</feature>
<dbReference type="SUPFAM" id="SSF51206">
    <property type="entry name" value="cAMP-binding domain-like"/>
    <property type="match status" value="3"/>
</dbReference>
<dbReference type="PANTHER" id="PTHR14226:SF29">
    <property type="entry name" value="NEUROPATHY TARGET ESTERASE SWS"/>
    <property type="match status" value="1"/>
</dbReference>
<dbReference type="InterPro" id="IPR000595">
    <property type="entry name" value="cNMP-bd_dom"/>
</dbReference>
<dbReference type="InterPro" id="IPR018490">
    <property type="entry name" value="cNMP-bd_dom_sf"/>
</dbReference>
<evidence type="ECO:0000256" key="7">
    <source>
        <dbReference type="ARBA" id="ARBA00023098"/>
    </source>
</evidence>
<dbReference type="Gene3D" id="3.40.1090.10">
    <property type="entry name" value="Cytosolic phospholipase A2 catalytic domain"/>
    <property type="match status" value="2"/>
</dbReference>
<dbReference type="AlphaFoldDB" id="A0A7S4KVU2"/>
<feature type="domain" description="PNPLA" evidence="13">
    <location>
        <begin position="775"/>
        <end position="943"/>
    </location>
</feature>
<keyword evidence="6 11" id="KW-1133">Transmembrane helix</keyword>
<dbReference type="PANTHER" id="PTHR14226">
    <property type="entry name" value="NEUROPATHY TARGET ESTERASE/SWISS CHEESE D.MELANOGASTER"/>
    <property type="match status" value="1"/>
</dbReference>
<feature type="domain" description="Cyclic nucleotide-binding" evidence="12">
    <location>
        <begin position="469"/>
        <end position="552"/>
    </location>
</feature>
<dbReference type="EMBL" id="HBKN01024618">
    <property type="protein sequence ID" value="CAE2307100.1"/>
    <property type="molecule type" value="Transcribed_RNA"/>
</dbReference>
<evidence type="ECO:0000256" key="4">
    <source>
        <dbReference type="ARBA" id="ARBA00022801"/>
    </source>
</evidence>
<keyword evidence="8 11" id="KW-0472">Membrane</keyword>
<evidence type="ECO:0000256" key="10">
    <source>
        <dbReference type="SAM" id="MobiDB-lite"/>
    </source>
</evidence>
<evidence type="ECO:0000256" key="11">
    <source>
        <dbReference type="SAM" id="Phobius"/>
    </source>
</evidence>
<proteinExistence type="inferred from homology"/>
<dbReference type="Pfam" id="PF00027">
    <property type="entry name" value="cNMP_binding"/>
    <property type="match status" value="3"/>
</dbReference>
<dbReference type="Pfam" id="PF24179">
    <property type="entry name" value="NTE_Ploop"/>
    <property type="match status" value="1"/>
</dbReference>
<feature type="domain" description="Cyclic nucleotide-binding" evidence="12">
    <location>
        <begin position="319"/>
        <end position="418"/>
    </location>
</feature>
<name>A0A7S4KVU2_GUITH</name>
<dbReference type="Pfam" id="PF01734">
    <property type="entry name" value="Patatin"/>
    <property type="match status" value="1"/>
</dbReference>
<evidence type="ECO:0000256" key="8">
    <source>
        <dbReference type="ARBA" id="ARBA00023136"/>
    </source>
</evidence>
<dbReference type="InterPro" id="IPR056556">
    <property type="entry name" value="NTE1_P-loop_dom"/>
</dbReference>
<feature type="short sequence motif" description="DGA/G" evidence="9">
    <location>
        <begin position="930"/>
        <end position="932"/>
    </location>
</feature>
<evidence type="ECO:0000259" key="12">
    <source>
        <dbReference type="PROSITE" id="PS50042"/>
    </source>
</evidence>
<dbReference type="SUPFAM" id="SSF52151">
    <property type="entry name" value="FabD/lysophospholipase-like"/>
    <property type="match status" value="1"/>
</dbReference>
<evidence type="ECO:0000256" key="6">
    <source>
        <dbReference type="ARBA" id="ARBA00022989"/>
    </source>
</evidence>
<dbReference type="Gene3D" id="2.60.120.10">
    <property type="entry name" value="Jelly Rolls"/>
    <property type="match status" value="3"/>
</dbReference>
<evidence type="ECO:0000313" key="14">
    <source>
        <dbReference type="EMBL" id="CAE2307100.1"/>
    </source>
</evidence>
<evidence type="ECO:0000256" key="9">
    <source>
        <dbReference type="PROSITE-ProRule" id="PRU01161"/>
    </source>
</evidence>
<feature type="active site" description="Proton acceptor" evidence="9">
    <location>
        <position position="930"/>
    </location>
</feature>
<evidence type="ECO:0000256" key="2">
    <source>
        <dbReference type="ARBA" id="ARBA00006636"/>
    </source>
</evidence>
<dbReference type="GO" id="GO:0016042">
    <property type="term" value="P:lipid catabolic process"/>
    <property type="evidence" value="ECO:0007669"/>
    <property type="project" value="UniProtKB-UniRule"/>
</dbReference>
<feature type="active site" description="Nucleophile" evidence="9">
    <location>
        <position position="808"/>
    </location>
</feature>
<dbReference type="InterPro" id="IPR016035">
    <property type="entry name" value="Acyl_Trfase/lysoPLipase"/>
</dbReference>
<comment type="similarity">
    <text evidence="2">Belongs to the NTE family.</text>
</comment>
<feature type="transmembrane region" description="Helical" evidence="11">
    <location>
        <begin position="37"/>
        <end position="58"/>
    </location>
</feature>
<evidence type="ECO:0000256" key="1">
    <source>
        <dbReference type="ARBA" id="ARBA00004370"/>
    </source>
</evidence>
<evidence type="ECO:0000256" key="3">
    <source>
        <dbReference type="ARBA" id="ARBA00022692"/>
    </source>
</evidence>
<comment type="subcellular location">
    <subcellularLocation>
        <location evidence="1">Membrane</location>
    </subcellularLocation>
</comment>
<feature type="transmembrane region" description="Helical" evidence="11">
    <location>
        <begin position="12"/>
        <end position="31"/>
    </location>
</feature>
<feature type="short sequence motif" description="GXSXG" evidence="9">
    <location>
        <begin position="806"/>
        <end position="810"/>
    </location>
</feature>
<dbReference type="PROSITE" id="PS50042">
    <property type="entry name" value="CNMP_BINDING_3"/>
    <property type="match status" value="3"/>
</dbReference>
<accession>A0A7S4KVU2</accession>
<reference evidence="14" key="1">
    <citation type="submission" date="2021-01" db="EMBL/GenBank/DDBJ databases">
        <authorList>
            <person name="Corre E."/>
            <person name="Pelletier E."/>
            <person name="Niang G."/>
            <person name="Scheremetjew M."/>
            <person name="Finn R."/>
            <person name="Kale V."/>
            <person name="Holt S."/>
            <person name="Cochrane G."/>
            <person name="Meng A."/>
            <person name="Brown T."/>
            <person name="Cohen L."/>
        </authorList>
    </citation>
    <scope>NUCLEOTIDE SEQUENCE</scope>
    <source>
        <strain evidence="14">CCMP 2712</strain>
    </source>
</reference>
<dbReference type="InterPro" id="IPR014710">
    <property type="entry name" value="RmlC-like_jellyroll"/>
</dbReference>
<protein>
    <submittedName>
        <fullName evidence="14">Uncharacterized protein</fullName>
    </submittedName>
</protein>
<keyword evidence="7 9" id="KW-0443">Lipid metabolism</keyword>
<dbReference type="CDD" id="cd00038">
    <property type="entry name" value="CAP_ED"/>
    <property type="match status" value="3"/>
</dbReference>
<dbReference type="InterPro" id="IPR001423">
    <property type="entry name" value="LysoPLipase_patatin_CS"/>
</dbReference>
<dbReference type="PROSITE" id="PS51635">
    <property type="entry name" value="PNPLA"/>
    <property type="match status" value="1"/>
</dbReference>
<organism evidence="14">
    <name type="scientific">Guillardia theta</name>
    <name type="common">Cryptophyte</name>
    <name type="synonym">Cryptomonas phi</name>
    <dbReference type="NCBI Taxonomy" id="55529"/>
    <lineage>
        <taxon>Eukaryota</taxon>
        <taxon>Cryptophyceae</taxon>
        <taxon>Pyrenomonadales</taxon>
        <taxon>Geminigeraceae</taxon>
        <taxon>Guillardia</taxon>
    </lineage>
</organism>
<dbReference type="SMART" id="SM00100">
    <property type="entry name" value="cNMP"/>
    <property type="match status" value="3"/>
</dbReference>
<keyword evidence="5 9" id="KW-0442">Lipid degradation</keyword>
<keyword evidence="4 9" id="KW-0378">Hydrolase</keyword>
<dbReference type="InterPro" id="IPR002641">
    <property type="entry name" value="PNPLA_dom"/>
</dbReference>
<dbReference type="GO" id="GO:0046470">
    <property type="term" value="P:phosphatidylcholine metabolic process"/>
    <property type="evidence" value="ECO:0007669"/>
    <property type="project" value="InterPro"/>
</dbReference>
<evidence type="ECO:0000259" key="13">
    <source>
        <dbReference type="PROSITE" id="PS51635"/>
    </source>
</evidence>
<dbReference type="GO" id="GO:0016020">
    <property type="term" value="C:membrane"/>
    <property type="evidence" value="ECO:0007669"/>
    <property type="project" value="UniProtKB-SubCell"/>
</dbReference>
<feature type="domain" description="Cyclic nucleotide-binding" evidence="12">
    <location>
        <begin position="208"/>
        <end position="275"/>
    </location>
</feature>
<keyword evidence="3 11" id="KW-0812">Transmembrane</keyword>
<dbReference type="PROSITE" id="PS01237">
    <property type="entry name" value="UPF0028"/>
    <property type="match status" value="1"/>
</dbReference>
<dbReference type="InterPro" id="IPR050301">
    <property type="entry name" value="NTE"/>
</dbReference>
<gene>
    <name evidence="14" type="ORF">GTHE00462_LOCUS19225</name>
</gene>
<dbReference type="GO" id="GO:0004622">
    <property type="term" value="F:phosphatidylcholine lysophospholipase activity"/>
    <property type="evidence" value="ECO:0007669"/>
    <property type="project" value="InterPro"/>
</dbReference>